<name>A0A4R1HWC6_PSEEN</name>
<sequence length="143" mass="15401">MVVHALAVFVTGLLAGEELIVRWGVQPALRGLGDAAHLEARQALVRRLKVVVPMLIVPAVVLTVVSLVLSATTWRWAGAAVLLVFVLTSAIGTVPINIRVDAWDLDAPPDDWREVVRRWERIDVLRSSAAVVAFASLLAGLVA</sequence>
<keyword evidence="3" id="KW-1185">Reference proteome</keyword>
<gene>
    <name evidence="2" type="ORF">EV378_2479</name>
</gene>
<feature type="transmembrane region" description="Helical" evidence="1">
    <location>
        <begin position="76"/>
        <end position="98"/>
    </location>
</feature>
<dbReference type="AlphaFoldDB" id="A0A4R1HWC6"/>
<comment type="caution">
    <text evidence="2">The sequence shown here is derived from an EMBL/GenBank/DDBJ whole genome shotgun (WGS) entry which is preliminary data.</text>
</comment>
<accession>A0A4R1HWC6</accession>
<keyword evidence="1" id="KW-0812">Transmembrane</keyword>
<dbReference type="EMBL" id="SMFZ01000001">
    <property type="protein sequence ID" value="TCK26638.1"/>
    <property type="molecule type" value="Genomic_DNA"/>
</dbReference>
<reference evidence="2 3" key="1">
    <citation type="submission" date="2019-03" db="EMBL/GenBank/DDBJ databases">
        <title>Sequencing the genomes of 1000 actinobacteria strains.</title>
        <authorList>
            <person name="Klenk H.-P."/>
        </authorList>
    </citation>
    <scope>NUCLEOTIDE SEQUENCE [LARGE SCALE GENOMIC DNA]</scope>
    <source>
        <strain evidence="2 3">DSM 44969</strain>
    </source>
</reference>
<feature type="transmembrane region" description="Helical" evidence="1">
    <location>
        <begin position="50"/>
        <end position="69"/>
    </location>
</feature>
<evidence type="ECO:0000313" key="2">
    <source>
        <dbReference type="EMBL" id="TCK26638.1"/>
    </source>
</evidence>
<protein>
    <submittedName>
        <fullName evidence="2">Uncharacterized protein DUF1772</fullName>
    </submittedName>
</protein>
<dbReference type="InterPro" id="IPR013901">
    <property type="entry name" value="Anthrone_oxy"/>
</dbReference>
<dbReference type="Proteomes" id="UP000295560">
    <property type="component" value="Unassembled WGS sequence"/>
</dbReference>
<evidence type="ECO:0000256" key="1">
    <source>
        <dbReference type="SAM" id="Phobius"/>
    </source>
</evidence>
<keyword evidence="1" id="KW-1133">Transmembrane helix</keyword>
<keyword evidence="1" id="KW-0472">Membrane</keyword>
<evidence type="ECO:0000313" key="3">
    <source>
        <dbReference type="Proteomes" id="UP000295560"/>
    </source>
</evidence>
<organism evidence="2 3">
    <name type="scientific">Pseudonocardia endophytica</name>
    <dbReference type="NCBI Taxonomy" id="401976"/>
    <lineage>
        <taxon>Bacteria</taxon>
        <taxon>Bacillati</taxon>
        <taxon>Actinomycetota</taxon>
        <taxon>Actinomycetes</taxon>
        <taxon>Pseudonocardiales</taxon>
        <taxon>Pseudonocardiaceae</taxon>
        <taxon>Pseudonocardia</taxon>
    </lineage>
</organism>
<dbReference type="Pfam" id="PF08592">
    <property type="entry name" value="Anthrone_oxy"/>
    <property type="match status" value="1"/>
</dbReference>
<dbReference type="RefSeq" id="WP_243653410.1">
    <property type="nucleotide sequence ID" value="NZ_SMFZ01000001.1"/>
</dbReference>
<proteinExistence type="predicted"/>